<dbReference type="Pfam" id="PF00018">
    <property type="entry name" value="SH3_1"/>
    <property type="match status" value="1"/>
</dbReference>
<feature type="region of interest" description="Disordered" evidence="8">
    <location>
        <begin position="663"/>
        <end position="1016"/>
    </location>
</feature>
<evidence type="ECO:0008006" key="13">
    <source>
        <dbReference type="Google" id="ProtNLM"/>
    </source>
</evidence>
<dbReference type="SUPFAM" id="SSF103657">
    <property type="entry name" value="BAR/IMD domain-like"/>
    <property type="match status" value="1"/>
</dbReference>
<dbReference type="InterPro" id="IPR001060">
    <property type="entry name" value="FCH_dom"/>
</dbReference>
<reference evidence="11 12" key="1">
    <citation type="submission" date="2020-01" db="EMBL/GenBank/DDBJ databases">
        <authorList>
            <person name="Gupta K D."/>
        </authorList>
    </citation>
    <scope>NUCLEOTIDE SEQUENCE [LARGE SCALE GENOMIC DNA]</scope>
</reference>
<keyword evidence="3" id="KW-0963">Cytoplasm</keyword>
<evidence type="ECO:0000256" key="1">
    <source>
        <dbReference type="ARBA" id="ARBA00004245"/>
    </source>
</evidence>
<evidence type="ECO:0000313" key="12">
    <source>
        <dbReference type="Proteomes" id="UP000467700"/>
    </source>
</evidence>
<proteinExistence type="predicted"/>
<feature type="compositionally biased region" description="Polar residues" evidence="8">
    <location>
        <begin position="936"/>
        <end position="951"/>
    </location>
</feature>
<organism evidence="11 12">
    <name type="scientific">Cyclocybe aegerita</name>
    <name type="common">Black poplar mushroom</name>
    <name type="synonym">Agrocybe aegerita</name>
    <dbReference type="NCBI Taxonomy" id="1973307"/>
    <lineage>
        <taxon>Eukaryota</taxon>
        <taxon>Fungi</taxon>
        <taxon>Dikarya</taxon>
        <taxon>Basidiomycota</taxon>
        <taxon>Agaricomycotina</taxon>
        <taxon>Agaricomycetes</taxon>
        <taxon>Agaricomycetidae</taxon>
        <taxon>Agaricales</taxon>
        <taxon>Agaricineae</taxon>
        <taxon>Bolbitiaceae</taxon>
        <taxon>Cyclocybe</taxon>
    </lineage>
</organism>
<name>A0A8S0XF52_CYCAE</name>
<evidence type="ECO:0000259" key="10">
    <source>
        <dbReference type="PROSITE" id="PS51741"/>
    </source>
</evidence>
<feature type="compositionally biased region" description="Low complexity" evidence="8">
    <location>
        <begin position="568"/>
        <end position="586"/>
    </location>
</feature>
<dbReference type="PROSITE" id="PS51741">
    <property type="entry name" value="F_BAR"/>
    <property type="match status" value="1"/>
</dbReference>
<evidence type="ECO:0000313" key="11">
    <source>
        <dbReference type="EMBL" id="CAA7260479.1"/>
    </source>
</evidence>
<keyword evidence="4" id="KW-0597">Phosphoprotein</keyword>
<dbReference type="GO" id="GO:0005543">
    <property type="term" value="F:phospholipid binding"/>
    <property type="evidence" value="ECO:0007669"/>
    <property type="project" value="TreeGrafter"/>
</dbReference>
<sequence>MATRPCQRPRRTRTGCSSHPLLHPYHLLSPLTMSARRQASTTSLAKYARAHSPILQNRSLDFCNSFWGFGDGGVDVLFARMRGATRTMEELKNFWRERAVIEEDYAKRLAKLSKMTLGRDEIGDLRVSLDTVRSEIERQAGFHLNLSQQIRTELEVPTATFHSRQLQHKKTYQTGIEKEFKTKQTQESYVNKAREKYEQDCVRINAFTAQATLVQGKDLEKINLKLERTQQTVQTNEREFANFAKALQDTVQKWETDWKGFCDSCQDMEEDRMEFMKDNVWSYANAVSTVCVADDESCEKIRLALEQMEPEKDMESFVREYGTGNQIPDPPAFVNYQEPDAIPSSSARPTSRPASFARSTHRELPIRQHSLPPEEEPVVNAAGIGAGGGGGGRRVDPYIQDAPGPSRSDTRNSQVSQPPYTNGTNGYYPHPGAGSSPSSASSPLSQQQVHRQSTTSTQYSQQQQLQRVLQDPHADPIDPTAETYIKVGANAYKVDLTKDPQQQGPSNVRHSTSSPASPAKPVGGGVDPLMRQLEELQHAVSASGSVRRNTLIKPKQSTGPEPKPGHVSSMSASSRIESSSRPTSLSPPVAPGSAASHRRSPSPNRDYRNSAEAVVGVHPSVSRPPSPNPPTAAFMVPKPSTPSGPGADVVQEVLADYQQSLPGERKSISRSPSRGHAPSQSQVSVLTHQSNQSQGQNLARPPSQVGHAGIGAFGSRSNSPQPLSRGPSPAPSASQQQQQQQQQQARSNFIQPPAQAGPGLVRAPSPNTVGIALDPSGRVLHDEMAQRYQQQQQQQHHQPPPQQVQQQRPAPPPQTAQPTYQPPPPPAQAIQQQQQQQARRASYVTQASTIAPPLAPQTYAVTPPPSNVYQTPSPQPQSYLPPQQQVQPVYSAPPPQPLQYQPPSQQQSQQQARYLQQQQQQVQQQQQLPPSPYSSVNGLQRGGSTISYYGNQTPPQQQQMQAQPQQLLQQPVQQQRLGQGQVQQQQQRGYQQPQYRDPSPVRATPSPQPPPQTVDDGSTVLFYVKALYDYTATIEEEFDFQAGDIIAVTATPEDGWWSGELLDEARRQKGRNVFPSNFVCLF</sequence>
<dbReference type="EMBL" id="CACVBS010000029">
    <property type="protein sequence ID" value="CAA7260479.1"/>
    <property type="molecule type" value="Genomic_DNA"/>
</dbReference>
<feature type="compositionally biased region" description="Low complexity" evidence="8">
    <location>
        <begin position="343"/>
        <end position="358"/>
    </location>
</feature>
<feature type="compositionally biased region" description="Polar residues" evidence="8">
    <location>
        <begin position="499"/>
        <end position="516"/>
    </location>
</feature>
<feature type="compositionally biased region" description="Polar residues" evidence="8">
    <location>
        <begin position="678"/>
        <end position="697"/>
    </location>
</feature>
<gene>
    <name evidence="11" type="ORF">AAE3_LOCUS2660</name>
</gene>
<dbReference type="GO" id="GO:0009898">
    <property type="term" value="C:cytoplasmic side of plasma membrane"/>
    <property type="evidence" value="ECO:0007669"/>
    <property type="project" value="TreeGrafter"/>
</dbReference>
<dbReference type="AlphaFoldDB" id="A0A8S0XF52"/>
<evidence type="ECO:0000256" key="5">
    <source>
        <dbReference type="ARBA" id="ARBA00023212"/>
    </source>
</evidence>
<keyword evidence="5" id="KW-0206">Cytoskeleton</keyword>
<feature type="compositionally biased region" description="Low complexity" evidence="8">
    <location>
        <begin position="786"/>
        <end position="808"/>
    </location>
</feature>
<feature type="compositionally biased region" description="Low complexity" evidence="8">
    <location>
        <begin position="431"/>
        <end position="466"/>
    </location>
</feature>
<accession>A0A8S0XF52</accession>
<dbReference type="Gene3D" id="1.20.1270.60">
    <property type="entry name" value="Arfaptin homology (AH) domain/BAR domain"/>
    <property type="match status" value="1"/>
</dbReference>
<dbReference type="SMART" id="SM00055">
    <property type="entry name" value="FCH"/>
    <property type="match status" value="1"/>
</dbReference>
<evidence type="ECO:0000259" key="9">
    <source>
        <dbReference type="PROSITE" id="PS50002"/>
    </source>
</evidence>
<dbReference type="OrthoDB" id="19092at2759"/>
<dbReference type="InterPro" id="IPR036028">
    <property type="entry name" value="SH3-like_dom_sf"/>
</dbReference>
<dbReference type="PROSITE" id="PS50002">
    <property type="entry name" value="SH3"/>
    <property type="match status" value="1"/>
</dbReference>
<feature type="compositionally biased region" description="Low complexity" evidence="8">
    <location>
        <begin position="828"/>
        <end position="838"/>
    </location>
</feature>
<feature type="compositionally biased region" description="Low complexity" evidence="8">
    <location>
        <begin position="952"/>
        <end position="994"/>
    </location>
</feature>
<dbReference type="FunFam" id="1.20.1270.60:FF:000045">
    <property type="entry name" value="Cell division control protein"/>
    <property type="match status" value="1"/>
</dbReference>
<feature type="region of interest" description="Disordered" evidence="8">
    <location>
        <begin position="323"/>
        <end position="479"/>
    </location>
</feature>
<feature type="compositionally biased region" description="Polar residues" evidence="8">
    <location>
        <begin position="411"/>
        <end position="425"/>
    </location>
</feature>
<keyword evidence="12" id="KW-1185">Reference proteome</keyword>
<comment type="caution">
    <text evidence="11">The sequence shown here is derived from an EMBL/GenBank/DDBJ whole genome shotgun (WGS) entry which is preliminary data.</text>
</comment>
<dbReference type="PRINTS" id="PR00499">
    <property type="entry name" value="P67PHOX"/>
</dbReference>
<dbReference type="InterPro" id="IPR027267">
    <property type="entry name" value="AH/BAR_dom_sf"/>
</dbReference>
<keyword evidence="7" id="KW-0175">Coiled coil</keyword>
<dbReference type="SUPFAM" id="SSF50044">
    <property type="entry name" value="SH3-domain"/>
    <property type="match status" value="1"/>
</dbReference>
<dbReference type="PRINTS" id="PR00452">
    <property type="entry name" value="SH3DOMAIN"/>
</dbReference>
<dbReference type="Gene3D" id="2.30.30.40">
    <property type="entry name" value="SH3 Domains"/>
    <property type="match status" value="1"/>
</dbReference>
<feature type="domain" description="F-BAR" evidence="10">
    <location>
        <begin position="60"/>
        <end position="313"/>
    </location>
</feature>
<dbReference type="CDD" id="cd07651">
    <property type="entry name" value="F-BAR_PombeCdc15_like"/>
    <property type="match status" value="1"/>
</dbReference>
<evidence type="ECO:0000256" key="7">
    <source>
        <dbReference type="PROSITE-ProRule" id="PRU01077"/>
    </source>
</evidence>
<dbReference type="FunFam" id="2.30.30.40:FF:000312">
    <property type="entry name" value="Related to Cell division control protein 15"/>
    <property type="match status" value="1"/>
</dbReference>
<dbReference type="SMART" id="SM00326">
    <property type="entry name" value="SH3"/>
    <property type="match status" value="1"/>
</dbReference>
<feature type="compositionally biased region" description="Low complexity" evidence="8">
    <location>
        <begin position="731"/>
        <end position="745"/>
    </location>
</feature>
<keyword evidence="2 6" id="KW-0728">SH3 domain</keyword>
<dbReference type="InterPro" id="IPR031160">
    <property type="entry name" value="F_BAR_dom"/>
</dbReference>
<evidence type="ECO:0000256" key="6">
    <source>
        <dbReference type="PROSITE-ProRule" id="PRU00192"/>
    </source>
</evidence>
<feature type="region of interest" description="Disordered" evidence="8">
    <location>
        <begin position="539"/>
        <end position="647"/>
    </location>
</feature>
<dbReference type="CDD" id="cd00174">
    <property type="entry name" value="SH3"/>
    <property type="match status" value="1"/>
</dbReference>
<evidence type="ECO:0000256" key="4">
    <source>
        <dbReference type="ARBA" id="ARBA00022553"/>
    </source>
</evidence>
<feature type="compositionally biased region" description="Low complexity" evidence="8">
    <location>
        <begin position="868"/>
        <end position="890"/>
    </location>
</feature>
<protein>
    <recommendedName>
        <fullName evidence="13">SH3 domain-containing protein</fullName>
    </recommendedName>
</protein>
<feature type="region of interest" description="Disordered" evidence="8">
    <location>
        <begin position="497"/>
        <end position="527"/>
    </location>
</feature>
<feature type="compositionally biased region" description="Low complexity" evidence="8">
    <location>
        <begin position="898"/>
        <end position="928"/>
    </location>
</feature>
<dbReference type="GO" id="GO:0120104">
    <property type="term" value="C:mitotic actomyosin contractile ring, proximal layer"/>
    <property type="evidence" value="ECO:0007669"/>
    <property type="project" value="TreeGrafter"/>
</dbReference>
<evidence type="ECO:0000256" key="3">
    <source>
        <dbReference type="ARBA" id="ARBA00022490"/>
    </source>
</evidence>
<dbReference type="PANTHER" id="PTHR23065">
    <property type="entry name" value="PROLINE-SERINE-THREONINE PHOSPHATASE INTERACTING PROTEIN 1"/>
    <property type="match status" value="1"/>
</dbReference>
<evidence type="ECO:0000256" key="8">
    <source>
        <dbReference type="SAM" id="MobiDB-lite"/>
    </source>
</evidence>
<dbReference type="Pfam" id="PF00611">
    <property type="entry name" value="FCH"/>
    <property type="match status" value="1"/>
</dbReference>
<comment type="subcellular location">
    <subcellularLocation>
        <location evidence="1">Cytoplasm</location>
        <location evidence="1">Cytoskeleton</location>
    </subcellularLocation>
</comment>
<evidence type="ECO:0000256" key="2">
    <source>
        <dbReference type="ARBA" id="ARBA00022443"/>
    </source>
</evidence>
<feature type="compositionally biased region" description="Pro residues" evidence="8">
    <location>
        <begin position="809"/>
        <end position="827"/>
    </location>
</feature>
<dbReference type="GO" id="GO:0030036">
    <property type="term" value="P:actin cytoskeleton organization"/>
    <property type="evidence" value="ECO:0007669"/>
    <property type="project" value="UniProtKB-ARBA"/>
</dbReference>
<feature type="domain" description="SH3" evidence="9">
    <location>
        <begin position="1019"/>
        <end position="1082"/>
    </location>
</feature>
<dbReference type="PANTHER" id="PTHR23065:SF7">
    <property type="entry name" value="NOSTRIN, ISOFORM H"/>
    <property type="match status" value="1"/>
</dbReference>
<dbReference type="Proteomes" id="UP000467700">
    <property type="component" value="Unassembled WGS sequence"/>
</dbReference>
<dbReference type="InterPro" id="IPR001452">
    <property type="entry name" value="SH3_domain"/>
</dbReference>